<dbReference type="AlphaFoldDB" id="A0AAV6UWU9"/>
<protein>
    <submittedName>
        <fullName evidence="1">Uncharacterized protein</fullName>
    </submittedName>
</protein>
<organism evidence="1 2">
    <name type="scientific">Oedothorax gibbosus</name>
    <dbReference type="NCBI Taxonomy" id="931172"/>
    <lineage>
        <taxon>Eukaryota</taxon>
        <taxon>Metazoa</taxon>
        <taxon>Ecdysozoa</taxon>
        <taxon>Arthropoda</taxon>
        <taxon>Chelicerata</taxon>
        <taxon>Arachnida</taxon>
        <taxon>Araneae</taxon>
        <taxon>Araneomorphae</taxon>
        <taxon>Entelegynae</taxon>
        <taxon>Araneoidea</taxon>
        <taxon>Linyphiidae</taxon>
        <taxon>Erigoninae</taxon>
        <taxon>Oedothorax</taxon>
    </lineage>
</organism>
<gene>
    <name evidence="1" type="ORF">JTE90_009202</name>
</gene>
<evidence type="ECO:0000313" key="1">
    <source>
        <dbReference type="EMBL" id="KAG8188815.1"/>
    </source>
</evidence>
<reference evidence="1 2" key="1">
    <citation type="journal article" date="2022" name="Nat. Ecol. Evol.">
        <title>A masculinizing supergene underlies an exaggerated male reproductive morph in a spider.</title>
        <authorList>
            <person name="Hendrickx F."/>
            <person name="De Corte Z."/>
            <person name="Sonet G."/>
            <person name="Van Belleghem S.M."/>
            <person name="Kostlbacher S."/>
            <person name="Vangestel C."/>
        </authorList>
    </citation>
    <scope>NUCLEOTIDE SEQUENCE [LARGE SCALE GENOMIC DNA]</scope>
    <source>
        <strain evidence="1">W744_W776</strain>
    </source>
</reference>
<name>A0AAV6UWU9_9ARAC</name>
<sequence length="68" mass="7408">MEHCIVYKSPIQNPTSHPAEPFKLLIKTENEVPTKAPGLVTVTAKDLFSPNFPLGGRADRASESNPGY</sequence>
<keyword evidence="2" id="KW-1185">Reference proteome</keyword>
<comment type="caution">
    <text evidence="1">The sequence shown here is derived from an EMBL/GenBank/DDBJ whole genome shotgun (WGS) entry which is preliminary data.</text>
</comment>
<dbReference type="EMBL" id="JAFNEN010000230">
    <property type="protein sequence ID" value="KAG8188815.1"/>
    <property type="molecule type" value="Genomic_DNA"/>
</dbReference>
<evidence type="ECO:0000313" key="2">
    <source>
        <dbReference type="Proteomes" id="UP000827092"/>
    </source>
</evidence>
<accession>A0AAV6UWU9</accession>
<proteinExistence type="predicted"/>
<dbReference type="Proteomes" id="UP000827092">
    <property type="component" value="Unassembled WGS sequence"/>
</dbReference>